<protein>
    <submittedName>
        <fullName evidence="1">Uncharacterized protein</fullName>
    </submittedName>
</protein>
<reference evidence="2" key="1">
    <citation type="journal article" date="2022" name="Mol. Ecol. Resour.">
        <title>The genomes of chicory, endive, great burdock and yacon provide insights into Asteraceae palaeo-polyploidization history and plant inulin production.</title>
        <authorList>
            <person name="Fan W."/>
            <person name="Wang S."/>
            <person name="Wang H."/>
            <person name="Wang A."/>
            <person name="Jiang F."/>
            <person name="Liu H."/>
            <person name="Zhao H."/>
            <person name="Xu D."/>
            <person name="Zhang Y."/>
        </authorList>
    </citation>
    <scope>NUCLEOTIDE SEQUENCE [LARGE SCALE GENOMIC DNA]</scope>
    <source>
        <strain evidence="2">cv. Niubang</strain>
    </source>
</reference>
<dbReference type="Proteomes" id="UP001055879">
    <property type="component" value="Linkage Group LG05"/>
</dbReference>
<evidence type="ECO:0000313" key="1">
    <source>
        <dbReference type="EMBL" id="KAI3730108.1"/>
    </source>
</evidence>
<evidence type="ECO:0000313" key="2">
    <source>
        <dbReference type="Proteomes" id="UP001055879"/>
    </source>
</evidence>
<organism evidence="1 2">
    <name type="scientific">Arctium lappa</name>
    <name type="common">Greater burdock</name>
    <name type="synonym">Lappa major</name>
    <dbReference type="NCBI Taxonomy" id="4217"/>
    <lineage>
        <taxon>Eukaryota</taxon>
        <taxon>Viridiplantae</taxon>
        <taxon>Streptophyta</taxon>
        <taxon>Embryophyta</taxon>
        <taxon>Tracheophyta</taxon>
        <taxon>Spermatophyta</taxon>
        <taxon>Magnoliopsida</taxon>
        <taxon>eudicotyledons</taxon>
        <taxon>Gunneridae</taxon>
        <taxon>Pentapetalae</taxon>
        <taxon>asterids</taxon>
        <taxon>campanulids</taxon>
        <taxon>Asterales</taxon>
        <taxon>Asteraceae</taxon>
        <taxon>Carduoideae</taxon>
        <taxon>Cardueae</taxon>
        <taxon>Arctiinae</taxon>
        <taxon>Arctium</taxon>
    </lineage>
</organism>
<gene>
    <name evidence="1" type="ORF">L6452_18784</name>
</gene>
<dbReference type="EMBL" id="CM042051">
    <property type="protein sequence ID" value="KAI3730108.1"/>
    <property type="molecule type" value="Genomic_DNA"/>
</dbReference>
<reference evidence="1 2" key="2">
    <citation type="journal article" date="2022" name="Mol. Ecol. Resour.">
        <title>The genomes of chicory, endive, great burdock and yacon provide insights into Asteraceae paleo-polyploidization history and plant inulin production.</title>
        <authorList>
            <person name="Fan W."/>
            <person name="Wang S."/>
            <person name="Wang H."/>
            <person name="Wang A."/>
            <person name="Jiang F."/>
            <person name="Liu H."/>
            <person name="Zhao H."/>
            <person name="Xu D."/>
            <person name="Zhang Y."/>
        </authorList>
    </citation>
    <scope>NUCLEOTIDE SEQUENCE [LARGE SCALE GENOMIC DNA]</scope>
    <source>
        <strain evidence="2">cv. Niubang</strain>
    </source>
</reference>
<comment type="caution">
    <text evidence="1">The sequence shown here is derived from an EMBL/GenBank/DDBJ whole genome shotgun (WGS) entry which is preliminary data.</text>
</comment>
<proteinExistence type="predicted"/>
<sequence>MSATTVYLILIFSLFIPPHPSTADQSFISLLITQNGLDFVKDLLISEAISTLKSLWLTKIDEQQRGEVTKPIRVSKSYRVERRTVDRFQGQILIVDRWQREEQWQRHTEQRGERAMHKKPETNQSEKSVKTQSRTRTQVVFDGLTENDLAGLDRRNEADSREQTGSGQDSVFCEGSESSGSLVDSGSLAGSEST</sequence>
<name>A0ACB9C7B3_ARCLA</name>
<keyword evidence="2" id="KW-1185">Reference proteome</keyword>
<accession>A0ACB9C7B3</accession>